<dbReference type="Pfam" id="PF03945">
    <property type="entry name" value="Endotoxin_N"/>
    <property type="match status" value="1"/>
</dbReference>
<proteinExistence type="predicted"/>
<keyword evidence="3" id="KW-1185">Reference proteome</keyword>
<reference evidence="2" key="1">
    <citation type="submission" date="2021-08" db="EMBL/GenBank/DDBJ databases">
        <title>WGS assembly of Ceratopteris richardii.</title>
        <authorList>
            <person name="Marchant D.B."/>
            <person name="Chen G."/>
            <person name="Jenkins J."/>
            <person name="Shu S."/>
            <person name="Leebens-Mack J."/>
            <person name="Grimwood J."/>
            <person name="Schmutz J."/>
            <person name="Soltis P."/>
            <person name="Soltis D."/>
            <person name="Chen Z.-H."/>
        </authorList>
    </citation>
    <scope>NUCLEOTIDE SEQUENCE</scope>
    <source>
        <strain evidence="2">Whitten #5841</strain>
        <tissue evidence="2">Leaf</tissue>
    </source>
</reference>
<organism evidence="2 3">
    <name type="scientific">Ceratopteris richardii</name>
    <name type="common">Triangle waterfern</name>
    <dbReference type="NCBI Taxonomy" id="49495"/>
    <lineage>
        <taxon>Eukaryota</taxon>
        <taxon>Viridiplantae</taxon>
        <taxon>Streptophyta</taxon>
        <taxon>Embryophyta</taxon>
        <taxon>Tracheophyta</taxon>
        <taxon>Polypodiopsida</taxon>
        <taxon>Polypodiidae</taxon>
        <taxon>Polypodiales</taxon>
        <taxon>Pteridineae</taxon>
        <taxon>Pteridaceae</taxon>
        <taxon>Parkerioideae</taxon>
        <taxon>Ceratopteris</taxon>
    </lineage>
</organism>
<gene>
    <name evidence="2" type="ORF">KP509_08G041900</name>
</gene>
<dbReference type="Proteomes" id="UP000825935">
    <property type="component" value="Chromosome 8"/>
</dbReference>
<dbReference type="EMBL" id="CM035413">
    <property type="protein sequence ID" value="KAH7431305.1"/>
    <property type="molecule type" value="Genomic_DNA"/>
</dbReference>
<dbReference type="Gene3D" id="1.20.190.10">
    <property type="entry name" value="Pesticidal crystal protein, N-terminal domain"/>
    <property type="match status" value="1"/>
</dbReference>
<dbReference type="InterPro" id="IPR005639">
    <property type="entry name" value="Pest_crys_dom_I"/>
</dbReference>
<name>A0A8T2UDE5_CERRI</name>
<dbReference type="GO" id="GO:0001907">
    <property type="term" value="P:symbiont-mediated killing of host cell"/>
    <property type="evidence" value="ECO:0007669"/>
    <property type="project" value="InterPro"/>
</dbReference>
<dbReference type="AlphaFoldDB" id="A0A8T2UDE5"/>
<comment type="caution">
    <text evidence="2">The sequence shown here is derived from an EMBL/GenBank/DDBJ whole genome shotgun (WGS) entry which is preliminary data.</text>
</comment>
<sequence length="451" mass="51455">MAPSLRQVDVIASDWHNRIRSVVLELTKKIPEVGAIAGFIIGSFWPENKIDVFAAIKKDVQNLVKEEIFQYELNLHKSEIDGLKMIIKRYREAKLHEKGHFLNKWITEADKLSIIFRQSSNNHQLIHLDITLATLHLAGLRERLDFGKDLYGEDNTKQWNKDLEDMYETYVVDFFPKIFTKWKEWRKDNVVYKSWVETHPTAIPPFFRRESHATLEDKIGGEMKKYSADITDSTTTFSHICEAHKTRICNDAYSAMAGSMSTTFSFLKILPDNRRNFFKYDKTVFGRMFKGPYSLDLLQNGGDYGFGHPVPSFRCHPQYDDYSPTSGSITNVVVREWNSIDAMQFIYKNREGRVAGNPRGGQRHDIDVSGNLLNGLHMGFSSGILASVQLLYCDGTSSPKYGNRGGWRLSEVSAKGPAGYKMTSWSYKTDAGPSNTQGPSVIQLEYAPLEE</sequence>
<protein>
    <recommendedName>
        <fullName evidence="1">Pesticidal crystal protein domain-containing protein</fullName>
    </recommendedName>
</protein>
<dbReference type="SUPFAM" id="SSF56849">
    <property type="entry name" value="delta-Endotoxin (insectocide), N-terminal domain"/>
    <property type="match status" value="1"/>
</dbReference>
<dbReference type="EMBL" id="CM035413">
    <property type="protein sequence ID" value="KAH7431304.1"/>
    <property type="molecule type" value="Genomic_DNA"/>
</dbReference>
<evidence type="ECO:0000313" key="2">
    <source>
        <dbReference type="EMBL" id="KAH7431304.1"/>
    </source>
</evidence>
<dbReference type="InterPro" id="IPR036716">
    <property type="entry name" value="Pest_crys_N_sf"/>
</dbReference>
<evidence type="ECO:0000313" key="3">
    <source>
        <dbReference type="Proteomes" id="UP000825935"/>
    </source>
</evidence>
<dbReference type="OrthoDB" id="1918933at2759"/>
<dbReference type="GO" id="GO:0090729">
    <property type="term" value="F:toxin activity"/>
    <property type="evidence" value="ECO:0007669"/>
    <property type="project" value="InterPro"/>
</dbReference>
<feature type="domain" description="Pesticidal crystal protein" evidence="1">
    <location>
        <begin position="30"/>
        <end position="123"/>
    </location>
</feature>
<evidence type="ECO:0000259" key="1">
    <source>
        <dbReference type="Pfam" id="PF03945"/>
    </source>
</evidence>
<accession>A0A8T2UDE5</accession>